<dbReference type="Proteomes" id="UP000002866">
    <property type="component" value="Chromosome 2"/>
</dbReference>
<proteinExistence type="predicted"/>
<sequence length="358" mass="41901">MPSKKDNKNNRNIYGQNKVFDLEDENVNHLAVKYLQDVKLEAMTTLGFEINQIQSTLKNTIYEADIYDDDQNSNANGDTNNANNSKAMSKSYQDAKINTRCINWYRKTQKTILSNDTNNPLNNDDILNNILYQLKLISLSLNSDEQISHTKIIELLKNVPENLISKYIIDDATLEKYFNSLSDDPKIKTTDDVKQWFKNRATYAPKGFTHWFNYIQENEPSHSIFYNNINEKSFWTLIQYMCQNWIKMIKKNKKHLVCLHLKQWLFYLVIHLPNRLTADQTNSVRQLAKKCQQHSDFKDTADFNFATNEMKLLNITPPFNDNQISIFQLVVIVIAKQYGQFDLLEKTLSDEYPPEVPN</sequence>
<dbReference type="InterPro" id="IPR035426">
    <property type="entry name" value="Gemin2/Brr1"/>
</dbReference>
<accession>I2GY85</accession>
<name>I2GY85_HENB6</name>
<dbReference type="FunCoup" id="I2GY85">
    <property type="interactions" value="134"/>
</dbReference>
<dbReference type="PRINTS" id="PR02039">
    <property type="entry name" value="SPLICEFRBRR1"/>
</dbReference>
<dbReference type="InterPro" id="IPR023251">
    <property type="entry name" value="Brr1"/>
</dbReference>
<dbReference type="GO" id="GO:0030532">
    <property type="term" value="C:small nuclear ribonucleoprotein complex"/>
    <property type="evidence" value="ECO:0007669"/>
    <property type="project" value="InterPro"/>
</dbReference>
<dbReference type="eggNOG" id="ENOG502S02X">
    <property type="taxonomic scope" value="Eukaryota"/>
</dbReference>
<organism evidence="1 2">
    <name type="scientific">Henningerozyma blattae (strain ATCC 34711 / CBS 6284 / DSM 70876 / NBRC 10599 / NRRL Y-10934 / UCD 77-7)</name>
    <name type="common">Yeast</name>
    <name type="synonym">Tetrapisispora blattae</name>
    <dbReference type="NCBI Taxonomy" id="1071380"/>
    <lineage>
        <taxon>Eukaryota</taxon>
        <taxon>Fungi</taxon>
        <taxon>Dikarya</taxon>
        <taxon>Ascomycota</taxon>
        <taxon>Saccharomycotina</taxon>
        <taxon>Saccharomycetes</taxon>
        <taxon>Saccharomycetales</taxon>
        <taxon>Saccharomycetaceae</taxon>
        <taxon>Henningerozyma</taxon>
    </lineage>
</organism>
<dbReference type="Gene3D" id="1.20.58.1070">
    <property type="match status" value="1"/>
</dbReference>
<dbReference type="GO" id="GO:0000387">
    <property type="term" value="P:spliceosomal snRNP assembly"/>
    <property type="evidence" value="ECO:0007669"/>
    <property type="project" value="InterPro"/>
</dbReference>
<protein>
    <submittedName>
        <fullName evidence="1">Uncharacterized protein</fullName>
    </submittedName>
</protein>
<dbReference type="OMA" id="NEPSHSI"/>
<dbReference type="OrthoDB" id="428895at2759"/>
<dbReference type="EMBL" id="HE806317">
    <property type="protein sequence ID" value="CCH59087.1"/>
    <property type="molecule type" value="Genomic_DNA"/>
</dbReference>
<dbReference type="GeneID" id="14494262"/>
<reference evidence="1 2" key="1">
    <citation type="journal article" date="2011" name="Proc. Natl. Acad. Sci. U.S.A.">
        <title>Evolutionary erosion of yeast sex chromosomes by mating-type switching accidents.</title>
        <authorList>
            <person name="Gordon J.L."/>
            <person name="Armisen D."/>
            <person name="Proux-Wera E."/>
            <person name="Oheigeartaigh S.S."/>
            <person name="Byrne K.P."/>
            <person name="Wolfe K.H."/>
        </authorList>
    </citation>
    <scope>NUCLEOTIDE SEQUENCE [LARGE SCALE GENOMIC DNA]</scope>
    <source>
        <strain evidence="2">ATCC 34711 / CBS 6284 / DSM 70876 / NBRC 10599 / NRRL Y-10934 / UCD 77-7</strain>
    </source>
</reference>
<gene>
    <name evidence="1" type="primary">TBLA0B02450</name>
    <name evidence="1" type="ORF">TBLA_0B02450</name>
</gene>
<dbReference type="AlphaFoldDB" id="I2GY85"/>
<dbReference type="InParanoid" id="I2GY85"/>
<dbReference type="KEGG" id="tbl:TBLA_0B02450"/>
<dbReference type="Pfam" id="PF04938">
    <property type="entry name" value="SIP1"/>
    <property type="match status" value="1"/>
</dbReference>
<dbReference type="HOGENOM" id="CLU_748374_0_0_1"/>
<dbReference type="STRING" id="1071380.I2GY85"/>
<keyword evidence="2" id="KW-1185">Reference proteome</keyword>
<evidence type="ECO:0000313" key="2">
    <source>
        <dbReference type="Proteomes" id="UP000002866"/>
    </source>
</evidence>
<evidence type="ECO:0000313" key="1">
    <source>
        <dbReference type="EMBL" id="CCH59087.1"/>
    </source>
</evidence>
<dbReference type="RefSeq" id="XP_004178606.1">
    <property type="nucleotide sequence ID" value="XM_004178558.1"/>
</dbReference>